<keyword evidence="8" id="KW-1185">Reference proteome</keyword>
<evidence type="ECO:0000313" key="7">
    <source>
        <dbReference type="EMBL" id="KAF9675696.1"/>
    </source>
</evidence>
<keyword evidence="1" id="KW-0805">Transcription regulation</keyword>
<dbReference type="Pfam" id="PF00170">
    <property type="entry name" value="bZIP_1"/>
    <property type="match status" value="1"/>
</dbReference>
<dbReference type="FunFam" id="1.20.5.170:FF:000086">
    <property type="entry name" value="Transcription factor VIP1"/>
    <property type="match status" value="1"/>
</dbReference>
<dbReference type="InterPro" id="IPR044759">
    <property type="entry name" value="bZIP_RF2"/>
</dbReference>
<evidence type="ECO:0000259" key="6">
    <source>
        <dbReference type="PROSITE" id="PS50217"/>
    </source>
</evidence>
<dbReference type="SUPFAM" id="SSF57959">
    <property type="entry name" value="Leucine zipper domain"/>
    <property type="match status" value="1"/>
</dbReference>
<keyword evidence="2" id="KW-0804">Transcription</keyword>
<keyword evidence="4" id="KW-0175">Coiled coil</keyword>
<dbReference type="PROSITE" id="PS50217">
    <property type="entry name" value="BZIP"/>
    <property type="match status" value="1"/>
</dbReference>
<feature type="compositionally biased region" description="Polar residues" evidence="5">
    <location>
        <begin position="33"/>
        <end position="45"/>
    </location>
</feature>
<comment type="caution">
    <text evidence="7">The sequence shown here is derived from an EMBL/GenBank/DDBJ whole genome shotgun (WGS) entry which is preliminary data.</text>
</comment>
<evidence type="ECO:0000256" key="4">
    <source>
        <dbReference type="SAM" id="Coils"/>
    </source>
</evidence>
<dbReference type="InterPro" id="IPR004827">
    <property type="entry name" value="bZIP"/>
</dbReference>
<evidence type="ECO:0000256" key="5">
    <source>
        <dbReference type="SAM" id="MobiDB-lite"/>
    </source>
</evidence>
<dbReference type="PANTHER" id="PTHR46391">
    <property type="entry name" value="BASIC LEUCINE ZIPPER 34"/>
    <property type="match status" value="1"/>
</dbReference>
<sequence length="520" mass="58326">MENITESSATAPAPSQHPSFSIENDSIIDKQIPAQTNDQQNTEINKQAPHQGRPADPNLDPKRLRRIMVSRQYSQKYRQKQMHYIMQLETEVKSLQAEVAITGPRIKYSNLQNSLLRMENSSIKHKLSSCSGELMLKEAQYEELKKERDHIKQTYIVNREASSSQTAYTLHSFKDRKCCDIIEAMKKSSNAGLPPWPKRALELTSFSAAPQSNLPLAHSSFQGLKKPNSMNSSVAKSPFNPSDTITIPSSSADSNNKESQNLPFPFDNKNSSTKDLATDPAIPSSGYKPVKTRAMITGVQTRAARAIDPNMGPKRLKRVISNRVSAQKSRLKRLQYLADIEKKVTALEEEIAALSPQVALYKSHHQALKMEQKMLCMELSAQTSNKILKDAEIEDNKAEVSRLRQLHLTQQEVMLAGWANGFDQQMPGNPNMFQLSVERIAYMTSIQARTGESSEGTHKLNQRTDGWRCVLGWDPSEQEMANPSLHRSGSSTVLNMNPQLGGVQKMMTFNSMPINQDLDK</sequence>
<dbReference type="InterPro" id="IPR046347">
    <property type="entry name" value="bZIP_sf"/>
</dbReference>
<dbReference type="Proteomes" id="UP000657918">
    <property type="component" value="Unassembled WGS sequence"/>
</dbReference>
<evidence type="ECO:0000313" key="8">
    <source>
        <dbReference type="Proteomes" id="UP000657918"/>
    </source>
</evidence>
<accession>A0A835MW59</accession>
<proteinExistence type="predicted"/>
<dbReference type="CDD" id="cd14703">
    <property type="entry name" value="bZIP_plant_RF2"/>
    <property type="match status" value="2"/>
</dbReference>
<dbReference type="SMART" id="SM00338">
    <property type="entry name" value="BRLZ"/>
    <property type="match status" value="2"/>
</dbReference>
<dbReference type="EMBL" id="JADGMS010000009">
    <property type="protein sequence ID" value="KAF9675696.1"/>
    <property type="molecule type" value="Genomic_DNA"/>
</dbReference>
<feature type="region of interest" description="Disordered" evidence="5">
    <location>
        <begin position="218"/>
        <end position="288"/>
    </location>
</feature>
<feature type="coiled-coil region" evidence="4">
    <location>
        <begin position="127"/>
        <end position="154"/>
    </location>
</feature>
<dbReference type="GO" id="GO:0003677">
    <property type="term" value="F:DNA binding"/>
    <property type="evidence" value="ECO:0007669"/>
    <property type="project" value="TreeGrafter"/>
</dbReference>
<evidence type="ECO:0000256" key="2">
    <source>
        <dbReference type="ARBA" id="ARBA00023163"/>
    </source>
</evidence>
<reference evidence="7 8" key="1">
    <citation type="submission" date="2020-10" db="EMBL/GenBank/DDBJ databases">
        <title>Plant Genome Project.</title>
        <authorList>
            <person name="Zhang R.-G."/>
        </authorList>
    </citation>
    <scope>NUCLEOTIDE SEQUENCE [LARGE SCALE GENOMIC DNA]</scope>
    <source>
        <strain evidence="7">FAFU-HL-1</strain>
        <tissue evidence="7">Leaf</tissue>
    </source>
</reference>
<dbReference type="PROSITE" id="PS00036">
    <property type="entry name" value="BZIP_BASIC"/>
    <property type="match status" value="1"/>
</dbReference>
<dbReference type="InterPro" id="IPR052483">
    <property type="entry name" value="bZIP_transcription_regulators"/>
</dbReference>
<keyword evidence="3" id="KW-0539">Nucleus</keyword>
<dbReference type="OrthoDB" id="552661at2759"/>
<gene>
    <name evidence="7" type="ORF">SADUNF_Sadunf09G0059300</name>
</gene>
<feature type="region of interest" description="Disordered" evidence="5">
    <location>
        <begin position="1"/>
        <end position="61"/>
    </location>
</feature>
<dbReference type="Gene3D" id="1.20.5.170">
    <property type="match status" value="1"/>
</dbReference>
<dbReference type="GO" id="GO:0003700">
    <property type="term" value="F:DNA-binding transcription factor activity"/>
    <property type="evidence" value="ECO:0007669"/>
    <property type="project" value="InterPro"/>
</dbReference>
<protein>
    <recommendedName>
        <fullName evidence="6">BZIP domain-containing protein</fullName>
    </recommendedName>
</protein>
<name>A0A835MW59_9ROSI</name>
<feature type="compositionally biased region" description="Polar residues" evidence="5">
    <location>
        <begin position="218"/>
        <end position="275"/>
    </location>
</feature>
<dbReference type="AlphaFoldDB" id="A0A835MW59"/>
<feature type="domain" description="BZIP" evidence="6">
    <location>
        <begin position="312"/>
        <end position="375"/>
    </location>
</feature>
<organism evidence="7 8">
    <name type="scientific">Salix dunnii</name>
    <dbReference type="NCBI Taxonomy" id="1413687"/>
    <lineage>
        <taxon>Eukaryota</taxon>
        <taxon>Viridiplantae</taxon>
        <taxon>Streptophyta</taxon>
        <taxon>Embryophyta</taxon>
        <taxon>Tracheophyta</taxon>
        <taxon>Spermatophyta</taxon>
        <taxon>Magnoliopsida</taxon>
        <taxon>eudicotyledons</taxon>
        <taxon>Gunneridae</taxon>
        <taxon>Pentapetalae</taxon>
        <taxon>rosids</taxon>
        <taxon>fabids</taxon>
        <taxon>Malpighiales</taxon>
        <taxon>Salicaceae</taxon>
        <taxon>Saliceae</taxon>
        <taxon>Salix</taxon>
    </lineage>
</organism>
<feature type="compositionally biased region" description="Polar residues" evidence="5">
    <location>
        <begin position="1"/>
        <end position="10"/>
    </location>
</feature>
<evidence type="ECO:0000256" key="1">
    <source>
        <dbReference type="ARBA" id="ARBA00023015"/>
    </source>
</evidence>
<dbReference type="GO" id="GO:0045893">
    <property type="term" value="P:positive regulation of DNA-templated transcription"/>
    <property type="evidence" value="ECO:0007669"/>
    <property type="project" value="TreeGrafter"/>
</dbReference>
<dbReference type="GO" id="GO:0005634">
    <property type="term" value="C:nucleus"/>
    <property type="evidence" value="ECO:0007669"/>
    <property type="project" value="TreeGrafter"/>
</dbReference>
<dbReference type="PANTHER" id="PTHR46391:SF13">
    <property type="entry name" value="ACTIVATOR OF SPOMIN LUC3"/>
    <property type="match status" value="1"/>
</dbReference>
<evidence type="ECO:0000256" key="3">
    <source>
        <dbReference type="ARBA" id="ARBA00023242"/>
    </source>
</evidence>